<dbReference type="EMBL" id="FQ312005">
    <property type="protein sequence ID" value="CBW27344.1"/>
    <property type="molecule type" value="Genomic_DNA"/>
</dbReference>
<keyword evidence="1" id="KW-0732">Signal</keyword>
<dbReference type="KEGG" id="bmx:BMS_2555"/>
<reference evidence="3" key="1">
    <citation type="journal article" date="2013" name="ISME J.">
        <title>A small predatory core genome in the divergent marine Bacteriovorax marinus SJ and the terrestrial Bdellovibrio bacteriovorus.</title>
        <authorList>
            <person name="Crossman L.C."/>
            <person name="Chen H."/>
            <person name="Cerdeno-Tarraga A.M."/>
            <person name="Brooks K."/>
            <person name="Quail M.A."/>
            <person name="Pineiro S.A."/>
            <person name="Hobley L."/>
            <person name="Sockett R.E."/>
            <person name="Bentley S.D."/>
            <person name="Parkhill J."/>
            <person name="Williams H.N."/>
            <person name="Stine O.C."/>
        </authorList>
    </citation>
    <scope>NUCLEOTIDE SEQUENCE [LARGE SCALE GENOMIC DNA]</scope>
    <source>
        <strain evidence="3">ATCC BAA-682 / DSM 15412 / SJ</strain>
    </source>
</reference>
<accession>E1X600</accession>
<dbReference type="PATRIC" id="fig|862908.3.peg.2440"/>
<dbReference type="Proteomes" id="UP000008963">
    <property type="component" value="Chromosome"/>
</dbReference>
<protein>
    <submittedName>
        <fullName evidence="2">Membrane protein</fullName>
    </submittedName>
</protein>
<dbReference type="HOGENOM" id="CLU_762410_0_0_7"/>
<keyword evidence="3" id="KW-1185">Reference proteome</keyword>
<gene>
    <name evidence="2" type="ordered locus">BMS_2555</name>
</gene>
<evidence type="ECO:0000256" key="1">
    <source>
        <dbReference type="SAM" id="SignalP"/>
    </source>
</evidence>
<proteinExistence type="predicted"/>
<sequence length="363" mass="40736">MKKLSLISLFVLLQGANAEVIIPDLRPGSYELSQGLSSLSWTDRNAFRVSTQGDKNKNRDNNGTLNSDTYTSYQEGNLFYSTESFNLEIGLGIYDSDHEAYGSLSDYDTDFLAFSVHAAKKFNNFTLAAGIEKSDEDLHNTHSSANEQHRELSYSIAGSYNFNKNYYVGAQISKTTRKNELHASNITLETELDFYNYTLGIGHVSDDKNLTSELYLTKETDDKTDTDSKGSSLEIGSNIFYQVNRFLVDTAISHTSGKSYDKKTESKFFFLELNPEYAFSNYNFFAGVIANFGKGSSENTTSNTNNLDVKTREYGGEIGYRSETFESTLTMTSVKSENTYDNSPSSNNTDREHISKLDVIIKF</sequence>
<dbReference type="AlphaFoldDB" id="E1X600"/>
<feature type="signal peptide" evidence="1">
    <location>
        <begin position="1"/>
        <end position="18"/>
    </location>
</feature>
<dbReference type="STRING" id="862908.BMS_2555"/>
<evidence type="ECO:0000313" key="3">
    <source>
        <dbReference type="Proteomes" id="UP000008963"/>
    </source>
</evidence>
<feature type="chain" id="PRO_5003154819" evidence="1">
    <location>
        <begin position="19"/>
        <end position="363"/>
    </location>
</feature>
<name>E1X600_HALMS</name>
<dbReference type="RefSeq" id="WP_014245120.1">
    <property type="nucleotide sequence ID" value="NC_016620.1"/>
</dbReference>
<evidence type="ECO:0000313" key="2">
    <source>
        <dbReference type="EMBL" id="CBW27344.1"/>
    </source>
</evidence>
<organism evidence="2 3">
    <name type="scientific">Halobacteriovorax marinus (strain ATCC BAA-682 / DSM 15412 / SJ)</name>
    <name type="common">Bacteriovorax marinus</name>
    <dbReference type="NCBI Taxonomy" id="862908"/>
    <lineage>
        <taxon>Bacteria</taxon>
        <taxon>Pseudomonadati</taxon>
        <taxon>Bdellovibrionota</taxon>
        <taxon>Bacteriovoracia</taxon>
        <taxon>Bacteriovoracales</taxon>
        <taxon>Halobacteriovoraceae</taxon>
        <taxon>Halobacteriovorax</taxon>
    </lineage>
</organism>
<dbReference type="SUPFAM" id="SSF56935">
    <property type="entry name" value="Porins"/>
    <property type="match status" value="1"/>
</dbReference>